<proteinExistence type="predicted"/>
<name>A0A9D1HKG1_9FIRM</name>
<dbReference type="Pfam" id="PF01381">
    <property type="entry name" value="HTH_3"/>
    <property type="match status" value="1"/>
</dbReference>
<organism evidence="2 3">
    <name type="scientific">Candidatus Avidehalobacter gallistercoris</name>
    <dbReference type="NCBI Taxonomy" id="2840694"/>
    <lineage>
        <taxon>Bacteria</taxon>
        <taxon>Bacillati</taxon>
        <taxon>Bacillota</taxon>
        <taxon>Clostridia</taxon>
        <taxon>Eubacteriales</taxon>
        <taxon>Peptococcaceae</taxon>
        <taxon>Peptococcaceae incertae sedis</taxon>
        <taxon>Candidatus Avidehalobacter</taxon>
    </lineage>
</organism>
<dbReference type="AlphaFoldDB" id="A0A9D1HKG1"/>
<sequence>MQKLRKVFSNNLAVCRKNQGYTQEKISEMVGISQAFYSQVELGNNLVGLPVLMKLTNVLDVSANTLYGQLAK</sequence>
<evidence type="ECO:0000259" key="1">
    <source>
        <dbReference type="PROSITE" id="PS50943"/>
    </source>
</evidence>
<gene>
    <name evidence="2" type="ORF">IAB00_05850</name>
</gene>
<comment type="caution">
    <text evidence="2">The sequence shown here is derived from an EMBL/GenBank/DDBJ whole genome shotgun (WGS) entry which is preliminary data.</text>
</comment>
<feature type="domain" description="HTH cro/C1-type" evidence="1">
    <location>
        <begin position="12"/>
        <end position="66"/>
    </location>
</feature>
<protein>
    <submittedName>
        <fullName evidence="2">Helix-turn-helix transcriptional regulator</fullName>
    </submittedName>
</protein>
<accession>A0A9D1HKG1</accession>
<dbReference type="GO" id="GO:0003677">
    <property type="term" value="F:DNA binding"/>
    <property type="evidence" value="ECO:0007669"/>
    <property type="project" value="InterPro"/>
</dbReference>
<dbReference type="SMART" id="SM00530">
    <property type="entry name" value="HTH_XRE"/>
    <property type="match status" value="1"/>
</dbReference>
<dbReference type="InterPro" id="IPR001387">
    <property type="entry name" value="Cro/C1-type_HTH"/>
</dbReference>
<dbReference type="PROSITE" id="PS50943">
    <property type="entry name" value="HTH_CROC1"/>
    <property type="match status" value="1"/>
</dbReference>
<dbReference type="EMBL" id="DVMH01000029">
    <property type="protein sequence ID" value="HIU10744.1"/>
    <property type="molecule type" value="Genomic_DNA"/>
</dbReference>
<dbReference type="SUPFAM" id="SSF47413">
    <property type="entry name" value="lambda repressor-like DNA-binding domains"/>
    <property type="match status" value="1"/>
</dbReference>
<dbReference type="CDD" id="cd00093">
    <property type="entry name" value="HTH_XRE"/>
    <property type="match status" value="1"/>
</dbReference>
<dbReference type="Gene3D" id="1.10.260.40">
    <property type="entry name" value="lambda repressor-like DNA-binding domains"/>
    <property type="match status" value="1"/>
</dbReference>
<evidence type="ECO:0000313" key="2">
    <source>
        <dbReference type="EMBL" id="HIU10744.1"/>
    </source>
</evidence>
<dbReference type="Proteomes" id="UP000824124">
    <property type="component" value="Unassembled WGS sequence"/>
</dbReference>
<reference evidence="2" key="2">
    <citation type="journal article" date="2021" name="PeerJ">
        <title>Extensive microbial diversity within the chicken gut microbiome revealed by metagenomics and culture.</title>
        <authorList>
            <person name="Gilroy R."/>
            <person name="Ravi A."/>
            <person name="Getino M."/>
            <person name="Pursley I."/>
            <person name="Horton D.L."/>
            <person name="Alikhan N.F."/>
            <person name="Baker D."/>
            <person name="Gharbi K."/>
            <person name="Hall N."/>
            <person name="Watson M."/>
            <person name="Adriaenssens E.M."/>
            <person name="Foster-Nyarko E."/>
            <person name="Jarju S."/>
            <person name="Secka A."/>
            <person name="Antonio M."/>
            <person name="Oren A."/>
            <person name="Chaudhuri R.R."/>
            <person name="La Ragione R."/>
            <person name="Hildebrand F."/>
            <person name="Pallen M.J."/>
        </authorList>
    </citation>
    <scope>NUCLEOTIDE SEQUENCE</scope>
    <source>
        <strain evidence="2">2830</strain>
    </source>
</reference>
<dbReference type="InterPro" id="IPR010982">
    <property type="entry name" value="Lambda_DNA-bd_dom_sf"/>
</dbReference>
<evidence type="ECO:0000313" key="3">
    <source>
        <dbReference type="Proteomes" id="UP000824124"/>
    </source>
</evidence>
<reference evidence="2" key="1">
    <citation type="submission" date="2020-10" db="EMBL/GenBank/DDBJ databases">
        <authorList>
            <person name="Gilroy R."/>
        </authorList>
    </citation>
    <scope>NUCLEOTIDE SEQUENCE</scope>
    <source>
        <strain evidence="2">2830</strain>
    </source>
</reference>